<dbReference type="GO" id="GO:0005886">
    <property type="term" value="C:plasma membrane"/>
    <property type="evidence" value="ECO:0007669"/>
    <property type="project" value="TreeGrafter"/>
</dbReference>
<keyword evidence="5" id="KW-1185">Reference proteome</keyword>
<dbReference type="FunFam" id="3.30.70.270:FF:000001">
    <property type="entry name" value="Diguanylate cyclase domain protein"/>
    <property type="match status" value="1"/>
</dbReference>
<feature type="domain" description="PAS" evidence="2">
    <location>
        <begin position="151"/>
        <end position="224"/>
    </location>
</feature>
<dbReference type="Pfam" id="PF00990">
    <property type="entry name" value="GGDEF"/>
    <property type="match status" value="1"/>
</dbReference>
<dbReference type="SUPFAM" id="SSF55785">
    <property type="entry name" value="PYP-like sensor domain (PAS domain)"/>
    <property type="match status" value="2"/>
</dbReference>
<feature type="domain" description="GGDEF" evidence="3">
    <location>
        <begin position="311"/>
        <end position="450"/>
    </location>
</feature>
<dbReference type="AlphaFoldDB" id="A0A238ZYT1"/>
<dbReference type="Pfam" id="PF08448">
    <property type="entry name" value="PAS_4"/>
    <property type="match status" value="1"/>
</dbReference>
<dbReference type="InterPro" id="IPR029787">
    <property type="entry name" value="Nucleotide_cyclase"/>
</dbReference>
<dbReference type="EC" id="2.7.7.65" evidence="1"/>
<dbReference type="InterPro" id="IPR000160">
    <property type="entry name" value="GGDEF_dom"/>
</dbReference>
<evidence type="ECO:0000256" key="1">
    <source>
        <dbReference type="ARBA" id="ARBA00012528"/>
    </source>
</evidence>
<name>A0A238ZYT1_9BACT</name>
<dbReference type="Proteomes" id="UP000198324">
    <property type="component" value="Unassembled WGS sequence"/>
</dbReference>
<dbReference type="GO" id="GO:0052621">
    <property type="term" value="F:diguanylate cyclase activity"/>
    <property type="evidence" value="ECO:0007669"/>
    <property type="project" value="UniProtKB-EC"/>
</dbReference>
<dbReference type="PANTHER" id="PTHR45138">
    <property type="entry name" value="REGULATORY COMPONENTS OF SENSORY TRANSDUCTION SYSTEM"/>
    <property type="match status" value="1"/>
</dbReference>
<dbReference type="NCBIfam" id="TIGR00229">
    <property type="entry name" value="sensory_box"/>
    <property type="match status" value="1"/>
</dbReference>
<evidence type="ECO:0000313" key="5">
    <source>
        <dbReference type="Proteomes" id="UP000198324"/>
    </source>
</evidence>
<organism evidence="4 5">
    <name type="scientific">Humidesulfovibrio mexicanus</name>
    <dbReference type="NCBI Taxonomy" id="147047"/>
    <lineage>
        <taxon>Bacteria</taxon>
        <taxon>Pseudomonadati</taxon>
        <taxon>Thermodesulfobacteriota</taxon>
        <taxon>Desulfovibrionia</taxon>
        <taxon>Desulfovibrionales</taxon>
        <taxon>Desulfovibrionaceae</taxon>
        <taxon>Humidesulfovibrio</taxon>
    </lineage>
</organism>
<dbReference type="NCBIfam" id="TIGR00254">
    <property type="entry name" value="GGDEF"/>
    <property type="match status" value="1"/>
</dbReference>
<dbReference type="Gene3D" id="3.30.450.20">
    <property type="entry name" value="PAS domain"/>
    <property type="match status" value="2"/>
</dbReference>
<dbReference type="InterPro" id="IPR000014">
    <property type="entry name" value="PAS"/>
</dbReference>
<dbReference type="PROSITE" id="PS50112">
    <property type="entry name" value="PAS"/>
    <property type="match status" value="1"/>
</dbReference>
<dbReference type="Pfam" id="PF08447">
    <property type="entry name" value="PAS_3"/>
    <property type="match status" value="1"/>
</dbReference>
<dbReference type="InterPro" id="IPR013656">
    <property type="entry name" value="PAS_4"/>
</dbReference>
<dbReference type="GO" id="GO:1902201">
    <property type="term" value="P:negative regulation of bacterial-type flagellum-dependent cell motility"/>
    <property type="evidence" value="ECO:0007669"/>
    <property type="project" value="TreeGrafter"/>
</dbReference>
<proteinExistence type="predicted"/>
<dbReference type="CDD" id="cd00130">
    <property type="entry name" value="PAS"/>
    <property type="match status" value="1"/>
</dbReference>
<reference evidence="4 5" key="1">
    <citation type="submission" date="2017-06" db="EMBL/GenBank/DDBJ databases">
        <authorList>
            <person name="Kim H.J."/>
            <person name="Triplett B.A."/>
        </authorList>
    </citation>
    <scope>NUCLEOTIDE SEQUENCE [LARGE SCALE GENOMIC DNA]</scope>
    <source>
        <strain evidence="4 5">DSM 13116</strain>
    </source>
</reference>
<dbReference type="PANTHER" id="PTHR45138:SF24">
    <property type="entry name" value="DIGUANYLATE CYCLASE DGCC-RELATED"/>
    <property type="match status" value="1"/>
</dbReference>
<evidence type="ECO:0000259" key="2">
    <source>
        <dbReference type="PROSITE" id="PS50112"/>
    </source>
</evidence>
<dbReference type="InterPro" id="IPR013655">
    <property type="entry name" value="PAS_fold_3"/>
</dbReference>
<dbReference type="InterPro" id="IPR035965">
    <property type="entry name" value="PAS-like_dom_sf"/>
</dbReference>
<dbReference type="EMBL" id="FZOC01000003">
    <property type="protein sequence ID" value="SNR88419.1"/>
    <property type="molecule type" value="Genomic_DNA"/>
</dbReference>
<evidence type="ECO:0000259" key="3">
    <source>
        <dbReference type="PROSITE" id="PS50887"/>
    </source>
</evidence>
<protein>
    <recommendedName>
        <fullName evidence="1">diguanylate cyclase</fullName>
        <ecNumber evidence="1">2.7.7.65</ecNumber>
    </recommendedName>
</protein>
<sequence length="450" mass="49579">MNSIAANGAEKRTGHAPLMCSALDSLAEQIAVLDLNGDIIAVNRSWRRFAEDNGAPAQPENFGLNYLRTCDSANGECAKEALPAAEGIRRVLAGKIAEFRMEYPCHSPSEQRWFLMYATPLRNDDGAIAGGVVSHLLITDRVLAEKRQCESEARLKTAQRLAHVGSFERDLESGKGEWSEELHRIFGHEPRSVEGPTAADFLRHVHPDDRDAVAALFAQGDRDGRSFHAEFRILPLGGGERFVSLICDYDLTPLGRPTRRHGALLDMTEHHAAEEQLKLLANADPLTGVANRRRLLEILHEERERALRYGQPLCVAMLDLDDFKRVNDVHGHDVGDAMLRHVTTLVKASLRSVDALGRLGGEEFCVLLPQTGLDAGMEAIRRILERVRSTPLRTPAGELRQTLSCGLAECCPPPENSPQAPSVDELLKRADLALYRAKAAGKDRVEPGRA</sequence>
<dbReference type="InterPro" id="IPR050469">
    <property type="entry name" value="Diguanylate_Cyclase"/>
</dbReference>
<dbReference type="RefSeq" id="WP_089273712.1">
    <property type="nucleotide sequence ID" value="NZ_FZOC01000003.1"/>
</dbReference>
<dbReference type="GO" id="GO:0043709">
    <property type="term" value="P:cell adhesion involved in single-species biofilm formation"/>
    <property type="evidence" value="ECO:0007669"/>
    <property type="project" value="TreeGrafter"/>
</dbReference>
<dbReference type="SUPFAM" id="SSF55073">
    <property type="entry name" value="Nucleotide cyclase"/>
    <property type="match status" value="1"/>
</dbReference>
<dbReference type="Gene3D" id="3.30.70.270">
    <property type="match status" value="1"/>
</dbReference>
<accession>A0A238ZYT1</accession>
<gene>
    <name evidence="4" type="ORF">SAMN04488503_1707</name>
</gene>
<dbReference type="SMART" id="SM00267">
    <property type="entry name" value="GGDEF"/>
    <property type="match status" value="1"/>
</dbReference>
<dbReference type="OrthoDB" id="9812260at2"/>
<dbReference type="InterPro" id="IPR043128">
    <property type="entry name" value="Rev_trsase/Diguanyl_cyclase"/>
</dbReference>
<evidence type="ECO:0000313" key="4">
    <source>
        <dbReference type="EMBL" id="SNR88419.1"/>
    </source>
</evidence>
<dbReference type="PROSITE" id="PS50887">
    <property type="entry name" value="GGDEF"/>
    <property type="match status" value="1"/>
</dbReference>
<dbReference type="CDD" id="cd01949">
    <property type="entry name" value="GGDEF"/>
    <property type="match status" value="1"/>
</dbReference>